<feature type="compositionally biased region" description="Polar residues" evidence="1">
    <location>
        <begin position="220"/>
        <end position="238"/>
    </location>
</feature>
<feature type="non-terminal residue" evidence="2">
    <location>
        <position position="292"/>
    </location>
</feature>
<evidence type="ECO:0000313" key="2">
    <source>
        <dbReference type="EMBL" id="KAG0302727.1"/>
    </source>
</evidence>
<feature type="region of interest" description="Disordered" evidence="1">
    <location>
        <begin position="1"/>
        <end position="239"/>
    </location>
</feature>
<feature type="compositionally biased region" description="Basic and acidic residues" evidence="1">
    <location>
        <begin position="159"/>
        <end position="170"/>
    </location>
</feature>
<reference evidence="2" key="1">
    <citation type="journal article" date="2020" name="Fungal Divers.">
        <title>Resolving the Mortierellaceae phylogeny through synthesis of multi-gene phylogenetics and phylogenomics.</title>
        <authorList>
            <person name="Vandepol N."/>
            <person name="Liber J."/>
            <person name="Desiro A."/>
            <person name="Na H."/>
            <person name="Kennedy M."/>
            <person name="Barry K."/>
            <person name="Grigoriev I.V."/>
            <person name="Miller A.N."/>
            <person name="O'Donnell K."/>
            <person name="Stajich J.E."/>
            <person name="Bonito G."/>
        </authorList>
    </citation>
    <scope>NUCLEOTIDE SEQUENCE</scope>
    <source>
        <strain evidence="2">REB-010B</strain>
    </source>
</reference>
<protein>
    <submittedName>
        <fullName evidence="2">Uncharacterized protein</fullName>
    </submittedName>
</protein>
<accession>A0A9P6QWJ8</accession>
<organism evidence="2 3">
    <name type="scientific">Dissophora globulifera</name>
    <dbReference type="NCBI Taxonomy" id="979702"/>
    <lineage>
        <taxon>Eukaryota</taxon>
        <taxon>Fungi</taxon>
        <taxon>Fungi incertae sedis</taxon>
        <taxon>Mucoromycota</taxon>
        <taxon>Mortierellomycotina</taxon>
        <taxon>Mortierellomycetes</taxon>
        <taxon>Mortierellales</taxon>
        <taxon>Mortierellaceae</taxon>
        <taxon>Dissophora</taxon>
    </lineage>
</organism>
<feature type="compositionally biased region" description="Polar residues" evidence="1">
    <location>
        <begin position="93"/>
        <end position="120"/>
    </location>
</feature>
<keyword evidence="3" id="KW-1185">Reference proteome</keyword>
<feature type="compositionally biased region" description="Low complexity" evidence="1">
    <location>
        <begin position="183"/>
        <end position="216"/>
    </location>
</feature>
<comment type="caution">
    <text evidence="2">The sequence shown here is derived from an EMBL/GenBank/DDBJ whole genome shotgun (WGS) entry which is preliminary data.</text>
</comment>
<sequence>MGSQASKPKKARSRSTADSSSSTTADTDPSNLTPHHPYFRNKSTTAEKTPVPSTVFDPSVISEDTTSSQHLTDHDDSQLSGDTHGAGRGAAASKSNLSSFLNVLRNKGNNHTDGSSNKIYQGSRGVQHGGSSAGLDAEQERQLADLQEQKLQKKINRQIQREKEKADKLALKQTSHKPKSIVSSPLSPTQSSPHSQQQTLSPKTEGSPSSSLFGHSSRSKTASSTTQPKQKSRSSSKTAFIRGRVGFAWLEKRMPPASMGKDEEVLNDKTWDYPEERLLDNLEIEAAKGYVD</sequence>
<dbReference type="AlphaFoldDB" id="A0A9P6QWJ8"/>
<feature type="compositionally biased region" description="Low complexity" evidence="1">
    <location>
        <begin position="14"/>
        <end position="28"/>
    </location>
</feature>
<dbReference type="Proteomes" id="UP000738325">
    <property type="component" value="Unassembled WGS sequence"/>
</dbReference>
<name>A0A9P6QWJ8_9FUNG</name>
<evidence type="ECO:0000256" key="1">
    <source>
        <dbReference type="SAM" id="MobiDB-lite"/>
    </source>
</evidence>
<feature type="compositionally biased region" description="Basic and acidic residues" evidence="1">
    <location>
        <begin position="138"/>
        <end position="151"/>
    </location>
</feature>
<gene>
    <name evidence="2" type="ORF">BGZ99_002907</name>
</gene>
<dbReference type="EMBL" id="JAAAIP010001942">
    <property type="protein sequence ID" value="KAG0302727.1"/>
    <property type="molecule type" value="Genomic_DNA"/>
</dbReference>
<dbReference type="OrthoDB" id="2448811at2759"/>
<evidence type="ECO:0000313" key="3">
    <source>
        <dbReference type="Proteomes" id="UP000738325"/>
    </source>
</evidence>
<proteinExistence type="predicted"/>